<protein>
    <submittedName>
        <fullName evidence="1">Uncharacterized protein</fullName>
    </submittedName>
</protein>
<organism evidence="1 2">
    <name type="scientific">Micromonospora rosaria</name>
    <dbReference type="NCBI Taxonomy" id="47874"/>
    <lineage>
        <taxon>Bacteria</taxon>
        <taxon>Bacillati</taxon>
        <taxon>Actinomycetota</taxon>
        <taxon>Actinomycetes</taxon>
        <taxon>Micromonosporales</taxon>
        <taxon>Micromonosporaceae</taxon>
        <taxon>Micromonospora</taxon>
    </lineage>
</organism>
<comment type="caution">
    <text evidence="1">The sequence shown here is derived from an EMBL/GenBank/DDBJ whole genome shotgun (WGS) entry which is preliminary data.</text>
</comment>
<keyword evidence="2" id="KW-1185">Reference proteome</keyword>
<dbReference type="AlphaFoldDB" id="A0A136PSD9"/>
<gene>
    <name evidence="1" type="ORF">AWW66_15325</name>
</gene>
<dbReference type="RefSeq" id="WP_067366109.1">
    <property type="nucleotide sequence ID" value="NZ_JBIUBN010000008.1"/>
</dbReference>
<reference evidence="1 2" key="1">
    <citation type="submission" date="2016-01" db="EMBL/GenBank/DDBJ databases">
        <title>Whole genome sequence and analysis of Micromonospora rosaria DSM 803, which can produce antibacterial substance rosamicin.</title>
        <authorList>
            <person name="Yang H."/>
            <person name="He X."/>
            <person name="Zhu D."/>
        </authorList>
    </citation>
    <scope>NUCLEOTIDE SEQUENCE [LARGE SCALE GENOMIC DNA]</scope>
    <source>
        <strain evidence="1 2">DSM 803</strain>
    </source>
</reference>
<dbReference type="OrthoDB" id="3398186at2"/>
<sequence>MDPLLTLAITVAAPAALVTLGYAGLCYVRPFTRCRRCAGTGQTTTRFLRRPRACRRCDRGIHLRVGRRIFAYFHRIRSEATR</sequence>
<proteinExistence type="predicted"/>
<evidence type="ECO:0000313" key="1">
    <source>
        <dbReference type="EMBL" id="KXK61076.1"/>
    </source>
</evidence>
<dbReference type="EMBL" id="LRQV01000050">
    <property type="protein sequence ID" value="KXK61076.1"/>
    <property type="molecule type" value="Genomic_DNA"/>
</dbReference>
<evidence type="ECO:0000313" key="2">
    <source>
        <dbReference type="Proteomes" id="UP000070620"/>
    </source>
</evidence>
<accession>A0A136PSD9</accession>
<dbReference type="Proteomes" id="UP000070620">
    <property type="component" value="Unassembled WGS sequence"/>
</dbReference>
<name>A0A136PSD9_9ACTN</name>